<evidence type="ECO:0000256" key="6">
    <source>
        <dbReference type="ARBA" id="ARBA00022840"/>
    </source>
</evidence>
<keyword evidence="4" id="KW-0547">Nucleotide-binding</keyword>
<dbReference type="PANTHER" id="PTHR11059">
    <property type="entry name" value="DNA REPAIR PROTEIN RECN"/>
    <property type="match status" value="1"/>
</dbReference>
<comment type="similarity">
    <text evidence="2 9">Belongs to the RecN family.</text>
</comment>
<evidence type="ECO:0000256" key="3">
    <source>
        <dbReference type="ARBA" id="ARBA00021315"/>
    </source>
</evidence>
<dbReference type="InterPro" id="IPR027417">
    <property type="entry name" value="P-loop_NTPase"/>
</dbReference>
<evidence type="ECO:0000256" key="4">
    <source>
        <dbReference type="ARBA" id="ARBA00022741"/>
    </source>
</evidence>
<dbReference type="NCBIfam" id="TIGR00634">
    <property type="entry name" value="recN"/>
    <property type="match status" value="1"/>
</dbReference>
<dbReference type="PANTHER" id="PTHR11059:SF0">
    <property type="entry name" value="DNA REPAIR PROTEIN RECN"/>
    <property type="match status" value="1"/>
</dbReference>
<dbReference type="InterPro" id="IPR004604">
    <property type="entry name" value="DNA_recomb/repair_RecN"/>
</dbReference>
<keyword evidence="5 9" id="KW-0227">DNA damage</keyword>
<evidence type="ECO:0000256" key="9">
    <source>
        <dbReference type="PIRNR" id="PIRNR003128"/>
    </source>
</evidence>
<evidence type="ECO:0000256" key="2">
    <source>
        <dbReference type="ARBA" id="ARBA00009441"/>
    </source>
</evidence>
<evidence type="ECO:0000313" key="12">
    <source>
        <dbReference type="EMBL" id="MFD2206350.1"/>
    </source>
</evidence>
<comment type="caution">
    <text evidence="12">The sequence shown here is derived from an EMBL/GenBank/DDBJ whole genome shotgun (WGS) entry which is preliminary data.</text>
</comment>
<dbReference type="Pfam" id="PF02463">
    <property type="entry name" value="SMC_N"/>
    <property type="match status" value="1"/>
</dbReference>
<keyword evidence="13" id="KW-1185">Reference proteome</keyword>
<reference evidence="13" key="1">
    <citation type="journal article" date="2019" name="Int. J. Syst. Evol. Microbiol.">
        <title>The Global Catalogue of Microorganisms (GCM) 10K type strain sequencing project: providing services to taxonomists for standard genome sequencing and annotation.</title>
        <authorList>
            <consortium name="The Broad Institute Genomics Platform"/>
            <consortium name="The Broad Institute Genome Sequencing Center for Infectious Disease"/>
            <person name="Wu L."/>
            <person name="Ma J."/>
        </authorList>
    </citation>
    <scope>NUCLEOTIDE SEQUENCE [LARGE SCALE GENOMIC DNA]</scope>
    <source>
        <strain evidence="13">CGMCC 4.7192</strain>
    </source>
</reference>
<protein>
    <recommendedName>
        <fullName evidence="3 9">DNA repair protein RecN</fullName>
    </recommendedName>
    <alternativeName>
        <fullName evidence="8 9">Recombination protein N</fullName>
    </alternativeName>
</protein>
<evidence type="ECO:0000256" key="8">
    <source>
        <dbReference type="ARBA" id="ARBA00033408"/>
    </source>
</evidence>
<dbReference type="NCBIfam" id="NF008121">
    <property type="entry name" value="PRK10869.1"/>
    <property type="match status" value="1"/>
</dbReference>
<feature type="domain" description="RecF/RecN/SMC N-terminal" evidence="11">
    <location>
        <begin position="5"/>
        <end position="516"/>
    </location>
</feature>
<dbReference type="CDD" id="cd03241">
    <property type="entry name" value="ABC_RecN"/>
    <property type="match status" value="2"/>
</dbReference>
<dbReference type="Gene3D" id="3.40.50.300">
    <property type="entry name" value="P-loop containing nucleotide triphosphate hydrolases"/>
    <property type="match status" value="2"/>
</dbReference>
<evidence type="ECO:0000256" key="10">
    <source>
        <dbReference type="SAM" id="Coils"/>
    </source>
</evidence>
<feature type="coiled-coil region" evidence="10">
    <location>
        <begin position="167"/>
        <end position="201"/>
    </location>
</feature>
<keyword evidence="10" id="KW-0175">Coiled coil</keyword>
<evidence type="ECO:0000256" key="5">
    <source>
        <dbReference type="ARBA" id="ARBA00022763"/>
    </source>
</evidence>
<dbReference type="SUPFAM" id="SSF52540">
    <property type="entry name" value="P-loop containing nucleoside triphosphate hydrolases"/>
    <property type="match status" value="1"/>
</dbReference>
<name>A0ABW5BN63_9PROT</name>
<accession>A0ABW5BN63</accession>
<dbReference type="EMBL" id="JBHUII010000004">
    <property type="protein sequence ID" value="MFD2206350.1"/>
    <property type="molecule type" value="Genomic_DNA"/>
</dbReference>
<proteinExistence type="inferred from homology"/>
<organism evidence="12 13">
    <name type="scientific">Kiloniella antarctica</name>
    <dbReference type="NCBI Taxonomy" id="1550907"/>
    <lineage>
        <taxon>Bacteria</taxon>
        <taxon>Pseudomonadati</taxon>
        <taxon>Pseudomonadota</taxon>
        <taxon>Alphaproteobacteria</taxon>
        <taxon>Rhodospirillales</taxon>
        <taxon>Kiloniellaceae</taxon>
        <taxon>Kiloniella</taxon>
    </lineage>
</organism>
<evidence type="ECO:0000256" key="1">
    <source>
        <dbReference type="ARBA" id="ARBA00003618"/>
    </source>
</evidence>
<feature type="coiled-coil region" evidence="10">
    <location>
        <begin position="339"/>
        <end position="373"/>
    </location>
</feature>
<evidence type="ECO:0000259" key="11">
    <source>
        <dbReference type="Pfam" id="PF02463"/>
    </source>
</evidence>
<dbReference type="Proteomes" id="UP001597294">
    <property type="component" value="Unassembled WGS sequence"/>
</dbReference>
<keyword evidence="7 9" id="KW-0234">DNA repair</keyword>
<comment type="function">
    <text evidence="1 9">May be involved in recombinational repair of damaged DNA.</text>
</comment>
<dbReference type="InterPro" id="IPR003395">
    <property type="entry name" value="RecF/RecN/SMC_N"/>
</dbReference>
<sequence>MLLNLTINNVVLIDRLELAFDQGLCVLTGETGAGKSILLDSLGLALGARAESRLVRQGTDKATVSAVFDPAPSHPVFDLLQEKDVILENELLVFRRVLNSDGRSRAYINDTPVSANLLRQAGDLLIEIQGQFEQRGLLDQSNHRNLLDAASGNDELLLKINTLWTHWHHVRKERAEADEKLAQAQREETFLRHSLEELDALTPEEGELDTLSSQRQLLMHSEKLVQAMSACTQDLTGENGVGGAENAISGAQGHLLNIPESARERLQPVVDALDRATYEVQDALSSLTSISNDLDLDPAKLQEIEERYFSYQDLARKHRVEPEELPRIRETVAQQLYLIDTGNEHLQELDRRCEKARDDYVQAAEKLSKARHKKAMELDKAINSELPPLKLERASFKTGIEIQAEKNWGSHGWDQVSFLVSTNPGSAPGPLGKIASGGELARFLLALKVVMAKVSPIGCLVFDEVDAGIGGATAHAVGERLARLAEERQILVITHSPQVAAKGSQHLMVAKSAKGKQTTTTVFALTDQQRREEVARMLSGAEITNEARSAADSLLG</sequence>
<dbReference type="RefSeq" id="WP_380251843.1">
    <property type="nucleotide sequence ID" value="NZ_JBHUII010000004.1"/>
</dbReference>
<dbReference type="PIRSF" id="PIRSF003128">
    <property type="entry name" value="RecN"/>
    <property type="match status" value="1"/>
</dbReference>
<evidence type="ECO:0000256" key="7">
    <source>
        <dbReference type="ARBA" id="ARBA00023204"/>
    </source>
</evidence>
<gene>
    <name evidence="12" type="primary">recN</name>
    <name evidence="12" type="ORF">ACFSKO_12025</name>
</gene>
<keyword evidence="6" id="KW-0067">ATP-binding</keyword>
<evidence type="ECO:0000313" key="13">
    <source>
        <dbReference type="Proteomes" id="UP001597294"/>
    </source>
</evidence>